<comment type="caution">
    <text evidence="2">The sequence shown here is derived from an EMBL/GenBank/DDBJ whole genome shotgun (WGS) entry which is preliminary data.</text>
</comment>
<feature type="compositionally biased region" description="Polar residues" evidence="1">
    <location>
        <begin position="1"/>
        <end position="10"/>
    </location>
</feature>
<sequence length="122" mass="13080">MNASTISNPMIPTGSRSSRNGGGGNGGSSTGSINSDAVRHINRKKDSKVKLLAGSSLLRFLSWESRFRRFFNPAILISVKAPPQWTTPLLASPVGAAEAVEAPTLPFPSMIRDPEIPRYPFA</sequence>
<accession>A0AAN7JW25</accession>
<evidence type="ECO:0000313" key="2">
    <source>
        <dbReference type="EMBL" id="KAK4751868.1"/>
    </source>
</evidence>
<proteinExistence type="predicted"/>
<evidence type="ECO:0000313" key="3">
    <source>
        <dbReference type="Proteomes" id="UP001345219"/>
    </source>
</evidence>
<dbReference type="AlphaFoldDB" id="A0AAN7JW25"/>
<evidence type="ECO:0000256" key="1">
    <source>
        <dbReference type="SAM" id="MobiDB-lite"/>
    </source>
</evidence>
<organism evidence="2 3">
    <name type="scientific">Trapa incisa</name>
    <dbReference type="NCBI Taxonomy" id="236973"/>
    <lineage>
        <taxon>Eukaryota</taxon>
        <taxon>Viridiplantae</taxon>
        <taxon>Streptophyta</taxon>
        <taxon>Embryophyta</taxon>
        <taxon>Tracheophyta</taxon>
        <taxon>Spermatophyta</taxon>
        <taxon>Magnoliopsida</taxon>
        <taxon>eudicotyledons</taxon>
        <taxon>Gunneridae</taxon>
        <taxon>Pentapetalae</taxon>
        <taxon>rosids</taxon>
        <taxon>malvids</taxon>
        <taxon>Myrtales</taxon>
        <taxon>Lythraceae</taxon>
        <taxon>Trapa</taxon>
    </lineage>
</organism>
<feature type="compositionally biased region" description="Gly residues" evidence="1">
    <location>
        <begin position="20"/>
        <end position="29"/>
    </location>
</feature>
<reference evidence="2 3" key="1">
    <citation type="journal article" date="2023" name="Hortic Res">
        <title>Pangenome of water caltrop reveals structural variations and asymmetric subgenome divergence after allopolyploidization.</title>
        <authorList>
            <person name="Zhang X."/>
            <person name="Chen Y."/>
            <person name="Wang L."/>
            <person name="Yuan Y."/>
            <person name="Fang M."/>
            <person name="Shi L."/>
            <person name="Lu R."/>
            <person name="Comes H.P."/>
            <person name="Ma Y."/>
            <person name="Chen Y."/>
            <person name="Huang G."/>
            <person name="Zhou Y."/>
            <person name="Zheng Z."/>
            <person name="Qiu Y."/>
        </authorList>
    </citation>
    <scope>NUCLEOTIDE SEQUENCE [LARGE SCALE GENOMIC DNA]</scope>
    <source>
        <tissue evidence="2">Roots</tissue>
    </source>
</reference>
<gene>
    <name evidence="2" type="ORF">SAY87_020666</name>
</gene>
<keyword evidence="3" id="KW-1185">Reference proteome</keyword>
<dbReference type="EMBL" id="JAXIOK010000016">
    <property type="protein sequence ID" value="KAK4751868.1"/>
    <property type="molecule type" value="Genomic_DNA"/>
</dbReference>
<protein>
    <submittedName>
        <fullName evidence="2">Uncharacterized protein</fullName>
    </submittedName>
</protein>
<name>A0AAN7JW25_9MYRT</name>
<dbReference type="Proteomes" id="UP001345219">
    <property type="component" value="Chromosome 16"/>
</dbReference>
<feature type="region of interest" description="Disordered" evidence="1">
    <location>
        <begin position="1"/>
        <end position="39"/>
    </location>
</feature>